<proteinExistence type="predicted"/>
<keyword evidence="2" id="KW-1185">Reference proteome</keyword>
<reference evidence="1 2" key="1">
    <citation type="journal article" date="2019" name="Int. J. Syst. Evol. Microbiol.">
        <title>The Global Catalogue of Microorganisms (GCM) 10K type strain sequencing project: providing services to taxonomists for standard genome sequencing and annotation.</title>
        <authorList>
            <consortium name="The Broad Institute Genomics Platform"/>
            <consortium name="The Broad Institute Genome Sequencing Center for Infectious Disease"/>
            <person name="Wu L."/>
            <person name="Ma J."/>
        </authorList>
    </citation>
    <scope>NUCLEOTIDE SEQUENCE [LARGE SCALE GENOMIC DNA]</scope>
    <source>
        <strain evidence="1 2">JCM 15974</strain>
    </source>
</reference>
<name>A0ABN1J9X9_9FLAO</name>
<accession>A0ABN1J9X9</accession>
<gene>
    <name evidence="1" type="ORF">GCM10009430_47480</name>
</gene>
<comment type="caution">
    <text evidence="1">The sequence shown here is derived from an EMBL/GenBank/DDBJ whole genome shotgun (WGS) entry which is preliminary data.</text>
</comment>
<evidence type="ECO:0000313" key="1">
    <source>
        <dbReference type="EMBL" id="GAA0733364.1"/>
    </source>
</evidence>
<sequence>MLKRILNLNGTQKLGKKEQESILGGGLRPGGSRCCDPALACCTTTDLVNNPVCGATYIPGCYFHPANPTSPIPPYYTCCI</sequence>
<dbReference type="EMBL" id="BAAAGE010000007">
    <property type="protein sequence ID" value="GAA0733364.1"/>
    <property type="molecule type" value="Genomic_DNA"/>
</dbReference>
<dbReference type="RefSeq" id="WP_343914742.1">
    <property type="nucleotide sequence ID" value="NZ_BAAAGE010000007.1"/>
</dbReference>
<protein>
    <recommendedName>
        <fullName evidence="3">Bacteriocin-type signal sequence-containing protein</fullName>
    </recommendedName>
</protein>
<evidence type="ECO:0008006" key="3">
    <source>
        <dbReference type="Google" id="ProtNLM"/>
    </source>
</evidence>
<organism evidence="1 2">
    <name type="scientific">Aquimarina litoralis</name>
    <dbReference type="NCBI Taxonomy" id="584605"/>
    <lineage>
        <taxon>Bacteria</taxon>
        <taxon>Pseudomonadati</taxon>
        <taxon>Bacteroidota</taxon>
        <taxon>Flavobacteriia</taxon>
        <taxon>Flavobacteriales</taxon>
        <taxon>Flavobacteriaceae</taxon>
        <taxon>Aquimarina</taxon>
    </lineage>
</organism>
<dbReference type="Proteomes" id="UP001501758">
    <property type="component" value="Unassembled WGS sequence"/>
</dbReference>
<evidence type="ECO:0000313" key="2">
    <source>
        <dbReference type="Proteomes" id="UP001501758"/>
    </source>
</evidence>